<organism evidence="7 8">
    <name type="scientific">Bacteroides stercorirosoris</name>
    <dbReference type="NCBI Taxonomy" id="871324"/>
    <lineage>
        <taxon>Bacteria</taxon>
        <taxon>Pseudomonadati</taxon>
        <taxon>Bacteroidota</taxon>
        <taxon>Bacteroidia</taxon>
        <taxon>Bacteroidales</taxon>
        <taxon>Bacteroidaceae</taxon>
        <taxon>Bacteroides</taxon>
    </lineage>
</organism>
<evidence type="ECO:0000259" key="6">
    <source>
        <dbReference type="PROSITE" id="PS51352"/>
    </source>
</evidence>
<reference evidence="8" key="1">
    <citation type="submission" date="2016-11" db="EMBL/GenBank/DDBJ databases">
        <authorList>
            <person name="Varghese N."/>
            <person name="Submissions S."/>
        </authorList>
    </citation>
    <scope>NUCLEOTIDE SEQUENCE [LARGE SCALE GENOMIC DNA]</scope>
    <source>
        <strain evidence="8">DSM 26884</strain>
    </source>
</reference>
<dbReference type="GO" id="GO:0016853">
    <property type="term" value="F:isomerase activity"/>
    <property type="evidence" value="ECO:0007669"/>
    <property type="project" value="UniProtKB-KW"/>
</dbReference>
<feature type="chain" id="PRO_5012183831" evidence="5">
    <location>
        <begin position="22"/>
        <end position="634"/>
    </location>
</feature>
<comment type="subcellular location">
    <subcellularLocation>
        <location evidence="1">Cell envelope</location>
    </subcellularLocation>
</comment>
<dbReference type="EMBL" id="FQZN01000011">
    <property type="protein sequence ID" value="SHI92813.1"/>
    <property type="molecule type" value="Genomic_DNA"/>
</dbReference>
<dbReference type="SUPFAM" id="SSF52833">
    <property type="entry name" value="Thioredoxin-like"/>
    <property type="match status" value="1"/>
</dbReference>
<keyword evidence="2" id="KW-0201">Cytochrome c-type biogenesis</keyword>
<protein>
    <submittedName>
        <fullName evidence="7">Thiol-disulfide isomerase or thioredoxin</fullName>
    </submittedName>
</protein>
<keyword evidence="4" id="KW-0676">Redox-active center</keyword>
<gene>
    <name evidence="7" type="ORF">SAMN05444350_11132</name>
</gene>
<evidence type="ECO:0000256" key="4">
    <source>
        <dbReference type="ARBA" id="ARBA00023284"/>
    </source>
</evidence>
<evidence type="ECO:0000256" key="2">
    <source>
        <dbReference type="ARBA" id="ARBA00022748"/>
    </source>
</evidence>
<keyword evidence="8" id="KW-1185">Reference proteome</keyword>
<dbReference type="eggNOG" id="COG0526">
    <property type="taxonomic scope" value="Bacteria"/>
</dbReference>
<keyword evidence="3" id="KW-1015">Disulfide bond</keyword>
<dbReference type="PROSITE" id="PS51352">
    <property type="entry name" value="THIOREDOXIN_2"/>
    <property type="match status" value="1"/>
</dbReference>
<dbReference type="RefSeq" id="WP_073313646.1">
    <property type="nucleotide sequence ID" value="NZ_FQZN01000011.1"/>
</dbReference>
<feature type="signal peptide" evidence="5">
    <location>
        <begin position="1"/>
        <end position="21"/>
    </location>
</feature>
<keyword evidence="7" id="KW-0413">Isomerase</keyword>
<feature type="domain" description="Thioredoxin" evidence="6">
    <location>
        <begin position="464"/>
        <end position="634"/>
    </location>
</feature>
<dbReference type="PANTHER" id="PTHR42852">
    <property type="entry name" value="THIOL:DISULFIDE INTERCHANGE PROTEIN DSBE"/>
    <property type="match status" value="1"/>
</dbReference>
<dbReference type="CDD" id="cd02966">
    <property type="entry name" value="TlpA_like_family"/>
    <property type="match status" value="1"/>
</dbReference>
<dbReference type="GO" id="GO:0017004">
    <property type="term" value="P:cytochrome complex assembly"/>
    <property type="evidence" value="ECO:0007669"/>
    <property type="project" value="UniProtKB-KW"/>
</dbReference>
<dbReference type="GO" id="GO:0016491">
    <property type="term" value="F:oxidoreductase activity"/>
    <property type="evidence" value="ECO:0007669"/>
    <property type="project" value="InterPro"/>
</dbReference>
<dbReference type="GO" id="GO:0030313">
    <property type="term" value="C:cell envelope"/>
    <property type="evidence" value="ECO:0007669"/>
    <property type="project" value="UniProtKB-SubCell"/>
</dbReference>
<evidence type="ECO:0000256" key="1">
    <source>
        <dbReference type="ARBA" id="ARBA00004196"/>
    </source>
</evidence>
<proteinExistence type="predicted"/>
<dbReference type="Proteomes" id="UP000184192">
    <property type="component" value="Unassembled WGS sequence"/>
</dbReference>
<evidence type="ECO:0000313" key="7">
    <source>
        <dbReference type="EMBL" id="SHI92813.1"/>
    </source>
</evidence>
<accession>A0A1M6F568</accession>
<dbReference type="InterPro" id="IPR036249">
    <property type="entry name" value="Thioredoxin-like_sf"/>
</dbReference>
<evidence type="ECO:0000313" key="8">
    <source>
        <dbReference type="Proteomes" id="UP000184192"/>
    </source>
</evidence>
<dbReference type="GeneID" id="92712137"/>
<sequence>MKRLYSLLSCLLLCLCCTVQAKNKVIEQPPFIVSNTTSIEVSQIDISDTATVVHIYAKYRPKNWIKIASGSYLKDNNGETYQLRSGIGITPDKEFWMPESGEAEFQLVFPPLPDSVTSVDFTEGADIENGFSIWGIQVKGKKLPKLMLPKEAIIHKADAKAELPEPVIGYGKAILKGKLLDFYPGMPTPITLVAWESAKGDLSENQIDIQSDGSFSKEVPLTNSTPCSIYISGSKPLQIFMEPGQTTEVYINLREISRRQSKFHKDEKPYGEVIYVNGPLAAIVQDLNQDMPDTNIQEKVYKNTKNFAGIGIDAYKERILELSAEAQAEIDKLPCGQATRQLLTTNNKLSTIGLLRFAASTLTSAAISANQVTREEAQKYYQELAQKVPADYIPNADFALLNNPQATFSSQYVNIITGYYRQSDEFAKSWGTDSGIFFDIARAIPLYQGIKNFTPLTEEQKTALNTLPTAYQEMLTAANNQLLAKIEANKKKTGFTVNETGEVSNEDLFASIISKFSGKVLLVDFWATWCGPCRMANKAMVPMKEELKDEDIVYLYITGETSPLKTWENMIPDIHGEHYRVTAAQWDYLGKSFNISGVPTYLIIDREGNVKYRQVGFPGVNTMKEELLKVIHTN</sequence>
<dbReference type="InterPro" id="IPR013766">
    <property type="entry name" value="Thioredoxin_domain"/>
</dbReference>
<dbReference type="InterPro" id="IPR013740">
    <property type="entry name" value="Redoxin"/>
</dbReference>
<dbReference type="AlphaFoldDB" id="A0A1M6F568"/>
<keyword evidence="5" id="KW-0732">Signal</keyword>
<dbReference type="InterPro" id="IPR050553">
    <property type="entry name" value="Thioredoxin_ResA/DsbE_sf"/>
</dbReference>
<dbReference type="PANTHER" id="PTHR42852:SF6">
    <property type="entry name" value="THIOL:DISULFIDE INTERCHANGE PROTEIN DSBE"/>
    <property type="match status" value="1"/>
</dbReference>
<dbReference type="Pfam" id="PF08534">
    <property type="entry name" value="Redoxin"/>
    <property type="match status" value="1"/>
</dbReference>
<evidence type="ECO:0000256" key="3">
    <source>
        <dbReference type="ARBA" id="ARBA00023157"/>
    </source>
</evidence>
<dbReference type="Gene3D" id="3.40.30.10">
    <property type="entry name" value="Glutaredoxin"/>
    <property type="match status" value="1"/>
</dbReference>
<evidence type="ECO:0000256" key="5">
    <source>
        <dbReference type="SAM" id="SignalP"/>
    </source>
</evidence>
<name>A0A1M6F568_9BACE</name>